<feature type="region of interest" description="Disordered" evidence="1">
    <location>
        <begin position="50"/>
        <end position="85"/>
    </location>
</feature>
<feature type="compositionally biased region" description="Basic and acidic residues" evidence="1">
    <location>
        <begin position="1"/>
        <end position="12"/>
    </location>
</feature>
<accession>A0A1L9SC76</accession>
<dbReference type="Proteomes" id="UP000184188">
    <property type="component" value="Unassembled WGS sequence"/>
</dbReference>
<feature type="compositionally biased region" description="Basic and acidic residues" evidence="1">
    <location>
        <begin position="57"/>
        <end position="79"/>
    </location>
</feature>
<name>A0A1L9SC76_9EURO</name>
<feature type="compositionally biased region" description="Basic and acidic residues" evidence="1">
    <location>
        <begin position="23"/>
        <end position="34"/>
    </location>
</feature>
<evidence type="ECO:0000313" key="3">
    <source>
        <dbReference type="Proteomes" id="UP000184188"/>
    </source>
</evidence>
<dbReference type="OrthoDB" id="4475146at2759"/>
<keyword evidence="3" id="KW-1185">Reference proteome</keyword>
<dbReference type="AlphaFoldDB" id="A0A1L9SC76"/>
<reference evidence="3" key="1">
    <citation type="journal article" date="2017" name="Genome Biol.">
        <title>Comparative genomics reveals high biological diversity and specific adaptations in the industrially and medically important fungal genus Aspergillus.</title>
        <authorList>
            <person name="de Vries R.P."/>
            <person name="Riley R."/>
            <person name="Wiebenga A."/>
            <person name="Aguilar-Osorio G."/>
            <person name="Amillis S."/>
            <person name="Uchima C.A."/>
            <person name="Anderluh G."/>
            <person name="Asadollahi M."/>
            <person name="Askin M."/>
            <person name="Barry K."/>
            <person name="Battaglia E."/>
            <person name="Bayram O."/>
            <person name="Benocci T."/>
            <person name="Braus-Stromeyer S.A."/>
            <person name="Caldana C."/>
            <person name="Canovas D."/>
            <person name="Cerqueira G.C."/>
            <person name="Chen F."/>
            <person name="Chen W."/>
            <person name="Choi C."/>
            <person name="Clum A."/>
            <person name="Dos Santos R.A."/>
            <person name="Damasio A.R."/>
            <person name="Diallinas G."/>
            <person name="Emri T."/>
            <person name="Fekete E."/>
            <person name="Flipphi M."/>
            <person name="Freyberg S."/>
            <person name="Gallo A."/>
            <person name="Gournas C."/>
            <person name="Habgood R."/>
            <person name="Hainaut M."/>
            <person name="Harispe M.L."/>
            <person name="Henrissat B."/>
            <person name="Hilden K.S."/>
            <person name="Hope R."/>
            <person name="Hossain A."/>
            <person name="Karabika E."/>
            <person name="Karaffa L."/>
            <person name="Karanyi Z."/>
            <person name="Krasevec N."/>
            <person name="Kuo A."/>
            <person name="Kusch H."/>
            <person name="LaButti K."/>
            <person name="Lagendijk E.L."/>
            <person name="Lapidus A."/>
            <person name="Levasseur A."/>
            <person name="Lindquist E."/>
            <person name="Lipzen A."/>
            <person name="Logrieco A.F."/>
            <person name="MacCabe A."/>
            <person name="Maekelae M.R."/>
            <person name="Malavazi I."/>
            <person name="Melin P."/>
            <person name="Meyer V."/>
            <person name="Mielnichuk N."/>
            <person name="Miskei M."/>
            <person name="Molnar A.P."/>
            <person name="Mule G."/>
            <person name="Ngan C.Y."/>
            <person name="Orejas M."/>
            <person name="Orosz E."/>
            <person name="Ouedraogo J.P."/>
            <person name="Overkamp K.M."/>
            <person name="Park H.-S."/>
            <person name="Perrone G."/>
            <person name="Piumi F."/>
            <person name="Punt P.J."/>
            <person name="Ram A.F."/>
            <person name="Ramon A."/>
            <person name="Rauscher S."/>
            <person name="Record E."/>
            <person name="Riano-Pachon D.M."/>
            <person name="Robert V."/>
            <person name="Roehrig J."/>
            <person name="Ruller R."/>
            <person name="Salamov A."/>
            <person name="Salih N.S."/>
            <person name="Samson R.A."/>
            <person name="Sandor E."/>
            <person name="Sanguinetti M."/>
            <person name="Schuetze T."/>
            <person name="Sepcic K."/>
            <person name="Shelest E."/>
            <person name="Sherlock G."/>
            <person name="Sophianopoulou V."/>
            <person name="Squina F.M."/>
            <person name="Sun H."/>
            <person name="Susca A."/>
            <person name="Todd R.B."/>
            <person name="Tsang A."/>
            <person name="Unkles S.E."/>
            <person name="van de Wiele N."/>
            <person name="van Rossen-Uffink D."/>
            <person name="Oliveira J.V."/>
            <person name="Vesth T.C."/>
            <person name="Visser J."/>
            <person name="Yu J.-H."/>
            <person name="Zhou M."/>
            <person name="Andersen M.R."/>
            <person name="Archer D.B."/>
            <person name="Baker S.E."/>
            <person name="Benoit I."/>
            <person name="Brakhage A.A."/>
            <person name="Braus G.H."/>
            <person name="Fischer R."/>
            <person name="Frisvad J.C."/>
            <person name="Goldman G.H."/>
            <person name="Houbraken J."/>
            <person name="Oakley B."/>
            <person name="Pocsi I."/>
            <person name="Scazzocchio C."/>
            <person name="Seiboth B."/>
            <person name="vanKuyk P.A."/>
            <person name="Wortman J."/>
            <person name="Dyer P.S."/>
            <person name="Grigoriev I.V."/>
        </authorList>
    </citation>
    <scope>NUCLEOTIDE SEQUENCE [LARGE SCALE GENOMIC DNA]</scope>
    <source>
        <strain evidence="3">CBS 506.65</strain>
    </source>
</reference>
<sequence length="85" mass="9753">MSSHQETSKATEQHQPVLITPETPDHHNRTDADSDLSHYLHYEDNNCFFPPSWLGKEPQRQLDDEAVHRSRGREGRLDAPHGAAR</sequence>
<dbReference type="GeneID" id="34610131"/>
<dbReference type="RefSeq" id="XP_022579315.1">
    <property type="nucleotide sequence ID" value="XM_022723666.1"/>
</dbReference>
<gene>
    <name evidence="2" type="ORF">ASPZODRAFT_134943</name>
</gene>
<protein>
    <submittedName>
        <fullName evidence="2">Uncharacterized protein</fullName>
    </submittedName>
</protein>
<dbReference type="VEuPathDB" id="FungiDB:ASPZODRAFT_134943"/>
<feature type="region of interest" description="Disordered" evidence="1">
    <location>
        <begin position="1"/>
        <end position="34"/>
    </location>
</feature>
<evidence type="ECO:0000256" key="1">
    <source>
        <dbReference type="SAM" id="MobiDB-lite"/>
    </source>
</evidence>
<dbReference type="EMBL" id="KV878347">
    <property type="protein sequence ID" value="OJJ44805.1"/>
    <property type="molecule type" value="Genomic_DNA"/>
</dbReference>
<proteinExistence type="predicted"/>
<organism evidence="2 3">
    <name type="scientific">Penicilliopsis zonata CBS 506.65</name>
    <dbReference type="NCBI Taxonomy" id="1073090"/>
    <lineage>
        <taxon>Eukaryota</taxon>
        <taxon>Fungi</taxon>
        <taxon>Dikarya</taxon>
        <taxon>Ascomycota</taxon>
        <taxon>Pezizomycotina</taxon>
        <taxon>Eurotiomycetes</taxon>
        <taxon>Eurotiomycetidae</taxon>
        <taxon>Eurotiales</taxon>
        <taxon>Aspergillaceae</taxon>
        <taxon>Penicilliopsis</taxon>
    </lineage>
</organism>
<evidence type="ECO:0000313" key="2">
    <source>
        <dbReference type="EMBL" id="OJJ44805.1"/>
    </source>
</evidence>